<evidence type="ECO:0000313" key="15">
    <source>
        <dbReference type="Proteomes" id="UP000707451"/>
    </source>
</evidence>
<dbReference type="InterPro" id="IPR002058">
    <property type="entry name" value="PAP_assoc"/>
</dbReference>
<dbReference type="Proteomes" id="UP000707451">
    <property type="component" value="Unassembled WGS sequence"/>
</dbReference>
<evidence type="ECO:0000313" key="14">
    <source>
        <dbReference type="EMBL" id="KAG9066024.1"/>
    </source>
</evidence>
<evidence type="ECO:0000256" key="3">
    <source>
        <dbReference type="ARBA" id="ARBA00004496"/>
    </source>
</evidence>
<dbReference type="PANTHER" id="PTHR12271">
    <property type="entry name" value="POLY A POLYMERASE CID PAP -RELATED"/>
    <property type="match status" value="1"/>
</dbReference>
<evidence type="ECO:0000256" key="2">
    <source>
        <dbReference type="ARBA" id="ARBA00001946"/>
    </source>
</evidence>
<keyword evidence="9" id="KW-0460">Magnesium</keyword>
<dbReference type="GO" id="GO:0031123">
    <property type="term" value="P:RNA 3'-end processing"/>
    <property type="evidence" value="ECO:0007669"/>
    <property type="project" value="TreeGrafter"/>
</dbReference>
<comment type="subcellular location">
    <subcellularLocation>
        <location evidence="3">Cytoplasm</location>
    </subcellularLocation>
</comment>
<dbReference type="PANTHER" id="PTHR12271:SF40">
    <property type="entry name" value="POLY(A) RNA POLYMERASE GLD2"/>
    <property type="match status" value="1"/>
</dbReference>
<feature type="domain" description="Poly(A) RNA polymerase mitochondrial-like central palm" evidence="13">
    <location>
        <begin position="275"/>
        <end position="387"/>
    </location>
</feature>
<comment type="similarity">
    <text evidence="4">Belongs to the DNA polymerase type-B-like family.</text>
</comment>
<comment type="cofactor">
    <cofactor evidence="1">
        <name>Mn(2+)</name>
        <dbReference type="ChEBI" id="CHEBI:29035"/>
    </cofactor>
</comment>
<feature type="chain" id="PRO_5040263112" description="polynucleotide adenylyltransferase" evidence="11">
    <location>
        <begin position="20"/>
        <end position="579"/>
    </location>
</feature>
<keyword evidence="7" id="KW-0808">Transferase</keyword>
<sequence length="579" mass="66570">MSRFHFMTVLLDCLLFEMAGKVTDRQNRCSLEDLADAYEHIRGTYKDNPGCFDLPCDQNIYLHKLNTIDGLRAYLNRLTNGHGPLFPYQTFVQSWYEDYPADDDFIYLPPLNGRETQDFLLQYAVTIPHTYHDDIAALIQAVREQVWRDGGSGGGYFMLDNGMRAAIKFSRVYNANKRAKAAQQQAIELAAQQQRQLRQQQLEAEKQEQKRKHQEEEERILQKRLEVEKRQRELQAISKKQAQWNLLQLQVMDKFWIITEYLHKLDSQMATSGQKESVEALRKILESILGQHSGDQNVKVHVFGSFASGLCTVTSDVDFTVYNFARHYTNPIQELAKTFRSAGCQSVAAITNARVPIVSFKARGFDCDASLDQPMAVLNSKLIKTYTKIDGRFAQLWLAVRQIAKGHQILSGSTGFLSSFALTMMLIVFLQNEVSPPILPRLQQQHWSRMEERKIDGYDCSFDHNWDRYRTFSSGNNESVAMLLIGFCRFYGFHFDYAMQEVNPRLGVIKCRTFDPPAHNKTDKRRKNWPICIMDPFITGRNVAGNCRSNNVADIQKCFRDAFSALNVGDTDMAFKCKV</sequence>
<keyword evidence="15" id="KW-1185">Reference proteome</keyword>
<name>A0A9P8BRH4_9FUNG</name>
<keyword evidence="6" id="KW-0963">Cytoplasm</keyword>
<accession>A0A9P8BRH4</accession>
<evidence type="ECO:0000256" key="6">
    <source>
        <dbReference type="ARBA" id="ARBA00022490"/>
    </source>
</evidence>
<dbReference type="CDD" id="cd05402">
    <property type="entry name" value="NT_PAP_TUTase"/>
    <property type="match status" value="1"/>
</dbReference>
<evidence type="ECO:0000256" key="4">
    <source>
        <dbReference type="ARBA" id="ARBA00008593"/>
    </source>
</evidence>
<comment type="cofactor">
    <cofactor evidence="2">
        <name>Mg(2+)</name>
        <dbReference type="ChEBI" id="CHEBI:18420"/>
    </cofactor>
</comment>
<dbReference type="Pfam" id="PF22600">
    <property type="entry name" value="MTPAP-like_central"/>
    <property type="match status" value="1"/>
</dbReference>
<dbReference type="Gene3D" id="3.30.460.10">
    <property type="entry name" value="Beta Polymerase, domain 2"/>
    <property type="match status" value="1"/>
</dbReference>
<proteinExistence type="inferred from homology"/>
<dbReference type="OrthoDB" id="2274644at2759"/>
<evidence type="ECO:0000256" key="10">
    <source>
        <dbReference type="SAM" id="Coils"/>
    </source>
</evidence>
<dbReference type="GO" id="GO:0046872">
    <property type="term" value="F:metal ion binding"/>
    <property type="evidence" value="ECO:0007669"/>
    <property type="project" value="UniProtKB-KW"/>
</dbReference>
<evidence type="ECO:0000259" key="12">
    <source>
        <dbReference type="Pfam" id="PF03828"/>
    </source>
</evidence>
<keyword evidence="8" id="KW-0479">Metal-binding</keyword>
<keyword evidence="11" id="KW-0732">Signal</keyword>
<gene>
    <name evidence="14" type="ORF">KI688_001243</name>
</gene>
<reference evidence="14" key="1">
    <citation type="submission" date="2021-06" db="EMBL/GenBank/DDBJ databases">
        <title>Genome Sequence of Mortierella hyaline Strain SCG-10, a Cold-Adapted, Nitrate-Reducing Fungus Isolated from Soil in Minnesota, USA.</title>
        <authorList>
            <person name="Aldossari N."/>
        </authorList>
    </citation>
    <scope>NUCLEOTIDE SEQUENCE</scope>
    <source>
        <strain evidence="14">SCG-10</strain>
    </source>
</reference>
<evidence type="ECO:0000256" key="1">
    <source>
        <dbReference type="ARBA" id="ARBA00001936"/>
    </source>
</evidence>
<evidence type="ECO:0000259" key="13">
    <source>
        <dbReference type="Pfam" id="PF22600"/>
    </source>
</evidence>
<dbReference type="GO" id="GO:1990817">
    <property type="term" value="F:poly(A) RNA polymerase activity"/>
    <property type="evidence" value="ECO:0007669"/>
    <property type="project" value="UniProtKB-EC"/>
</dbReference>
<dbReference type="Gene3D" id="1.10.1410.10">
    <property type="match status" value="1"/>
</dbReference>
<evidence type="ECO:0000256" key="5">
    <source>
        <dbReference type="ARBA" id="ARBA00012388"/>
    </source>
</evidence>
<feature type="domain" description="PAP-associated" evidence="12">
    <location>
        <begin position="480"/>
        <end position="538"/>
    </location>
</feature>
<dbReference type="InterPro" id="IPR043519">
    <property type="entry name" value="NT_sf"/>
</dbReference>
<dbReference type="GO" id="GO:0010605">
    <property type="term" value="P:negative regulation of macromolecule metabolic process"/>
    <property type="evidence" value="ECO:0007669"/>
    <property type="project" value="UniProtKB-ARBA"/>
</dbReference>
<dbReference type="EMBL" id="JAHRHY010000010">
    <property type="protein sequence ID" value="KAG9066024.1"/>
    <property type="molecule type" value="Genomic_DNA"/>
</dbReference>
<evidence type="ECO:0000256" key="8">
    <source>
        <dbReference type="ARBA" id="ARBA00022723"/>
    </source>
</evidence>
<feature type="signal peptide" evidence="11">
    <location>
        <begin position="1"/>
        <end position="19"/>
    </location>
</feature>
<dbReference type="InterPro" id="IPR054708">
    <property type="entry name" value="MTPAP-like_central"/>
</dbReference>
<evidence type="ECO:0000256" key="11">
    <source>
        <dbReference type="SAM" id="SignalP"/>
    </source>
</evidence>
<dbReference type="EC" id="2.7.7.19" evidence="5"/>
<keyword evidence="10" id="KW-0175">Coiled coil</keyword>
<dbReference type="GO" id="GO:0005737">
    <property type="term" value="C:cytoplasm"/>
    <property type="evidence" value="ECO:0007669"/>
    <property type="project" value="UniProtKB-SubCell"/>
</dbReference>
<organism evidence="14 15">
    <name type="scientific">Linnemannia hyalina</name>
    <dbReference type="NCBI Taxonomy" id="64524"/>
    <lineage>
        <taxon>Eukaryota</taxon>
        <taxon>Fungi</taxon>
        <taxon>Fungi incertae sedis</taxon>
        <taxon>Mucoromycota</taxon>
        <taxon>Mortierellomycotina</taxon>
        <taxon>Mortierellomycetes</taxon>
        <taxon>Mortierellales</taxon>
        <taxon>Mortierellaceae</taxon>
        <taxon>Linnemannia</taxon>
    </lineage>
</organism>
<evidence type="ECO:0000256" key="9">
    <source>
        <dbReference type="ARBA" id="ARBA00022842"/>
    </source>
</evidence>
<comment type="caution">
    <text evidence="14">The sequence shown here is derived from an EMBL/GenBank/DDBJ whole genome shotgun (WGS) entry which is preliminary data.</text>
</comment>
<feature type="coiled-coil region" evidence="10">
    <location>
        <begin position="180"/>
        <end position="233"/>
    </location>
</feature>
<protein>
    <recommendedName>
        <fullName evidence="5">polynucleotide adenylyltransferase</fullName>
        <ecNumber evidence="5">2.7.7.19</ecNumber>
    </recommendedName>
</protein>
<dbReference type="SUPFAM" id="SSF81631">
    <property type="entry name" value="PAP/OAS1 substrate-binding domain"/>
    <property type="match status" value="1"/>
</dbReference>
<dbReference type="Pfam" id="PF03828">
    <property type="entry name" value="PAP_assoc"/>
    <property type="match status" value="1"/>
</dbReference>
<dbReference type="SUPFAM" id="SSF81301">
    <property type="entry name" value="Nucleotidyltransferase"/>
    <property type="match status" value="1"/>
</dbReference>
<evidence type="ECO:0000256" key="7">
    <source>
        <dbReference type="ARBA" id="ARBA00022679"/>
    </source>
</evidence>
<dbReference type="AlphaFoldDB" id="A0A9P8BRH4"/>